<accession>A0A850T684</accession>
<evidence type="ECO:0000313" key="12">
    <source>
        <dbReference type="Proteomes" id="UP000553343"/>
    </source>
</evidence>
<dbReference type="NCBIfam" id="TIGR00217">
    <property type="entry name" value="malQ"/>
    <property type="match status" value="1"/>
</dbReference>
<evidence type="ECO:0000256" key="7">
    <source>
        <dbReference type="ARBA" id="ARBA00023277"/>
    </source>
</evidence>
<keyword evidence="5 10" id="KW-0328">Glycosyltransferase</keyword>
<dbReference type="NCBIfam" id="NF011080">
    <property type="entry name" value="PRK14508.1-3"/>
    <property type="match status" value="1"/>
</dbReference>
<evidence type="ECO:0000256" key="3">
    <source>
        <dbReference type="ARBA" id="ARBA00012560"/>
    </source>
</evidence>
<evidence type="ECO:0000256" key="6">
    <source>
        <dbReference type="ARBA" id="ARBA00022679"/>
    </source>
</evidence>
<dbReference type="Gene3D" id="3.20.20.80">
    <property type="entry name" value="Glycosidases"/>
    <property type="match status" value="1"/>
</dbReference>
<dbReference type="AlphaFoldDB" id="A0A850T684"/>
<gene>
    <name evidence="11" type="primary">malQ</name>
    <name evidence="11" type="ORF">HXW94_05675</name>
</gene>
<evidence type="ECO:0000256" key="1">
    <source>
        <dbReference type="ARBA" id="ARBA00000439"/>
    </source>
</evidence>
<keyword evidence="6 10" id="KW-0808">Transferase</keyword>
<dbReference type="SUPFAM" id="SSF51445">
    <property type="entry name" value="(Trans)glycosidases"/>
    <property type="match status" value="1"/>
</dbReference>
<evidence type="ECO:0000313" key="11">
    <source>
        <dbReference type="EMBL" id="NWH04485.1"/>
    </source>
</evidence>
<name>A0A850T684_9BACT</name>
<evidence type="ECO:0000256" key="5">
    <source>
        <dbReference type="ARBA" id="ARBA00022676"/>
    </source>
</evidence>
<comment type="caution">
    <text evidence="11">The sequence shown here is derived from an EMBL/GenBank/DDBJ whole genome shotgun (WGS) entry which is preliminary data.</text>
</comment>
<proteinExistence type="inferred from homology"/>
<dbReference type="EMBL" id="JACADJ010000012">
    <property type="protein sequence ID" value="NWH04485.1"/>
    <property type="molecule type" value="Genomic_DNA"/>
</dbReference>
<evidence type="ECO:0000256" key="4">
    <source>
        <dbReference type="ARBA" id="ARBA00020295"/>
    </source>
</evidence>
<comment type="catalytic activity">
    <reaction evidence="1 10">
        <text>Transfers a segment of a (1-&gt;4)-alpha-D-glucan to a new position in an acceptor, which may be glucose or a (1-&gt;4)-alpha-D-glucan.</text>
        <dbReference type="EC" id="2.4.1.25"/>
    </reaction>
</comment>
<evidence type="ECO:0000256" key="9">
    <source>
        <dbReference type="ARBA" id="ARBA00031501"/>
    </source>
</evidence>
<dbReference type="PANTHER" id="PTHR32438">
    <property type="entry name" value="4-ALPHA-GLUCANOTRANSFERASE DPE1, CHLOROPLASTIC/AMYLOPLASTIC"/>
    <property type="match status" value="1"/>
</dbReference>
<dbReference type="RefSeq" id="WP_178365937.1">
    <property type="nucleotide sequence ID" value="NZ_JACADJ010000012.1"/>
</dbReference>
<dbReference type="InterPro" id="IPR003385">
    <property type="entry name" value="Glyco_hydro_77"/>
</dbReference>
<dbReference type="Proteomes" id="UP000553343">
    <property type="component" value="Unassembled WGS sequence"/>
</dbReference>
<reference evidence="11 12" key="1">
    <citation type="submission" date="2020-06" db="EMBL/GenBank/DDBJ databases">
        <title>High-quality draft genome of sulfate reducer Desulfobacter latus type strain AcrS2 isolated from marine sediment.</title>
        <authorList>
            <person name="Hoppe M."/>
            <person name="Larsen C.K."/>
            <person name="Marshall I.P.G."/>
            <person name="Schramm A."/>
            <person name="Marietou A.G."/>
        </authorList>
    </citation>
    <scope>NUCLEOTIDE SEQUENCE [LARGE SCALE GENOMIC DNA]</scope>
    <source>
        <strain evidence="11 12">AcRS2</strain>
    </source>
</reference>
<organism evidence="11 12">
    <name type="scientific">Desulfobacter latus</name>
    <dbReference type="NCBI Taxonomy" id="2292"/>
    <lineage>
        <taxon>Bacteria</taxon>
        <taxon>Pseudomonadati</taxon>
        <taxon>Thermodesulfobacteriota</taxon>
        <taxon>Desulfobacteria</taxon>
        <taxon>Desulfobacterales</taxon>
        <taxon>Desulfobacteraceae</taxon>
        <taxon>Desulfobacter</taxon>
    </lineage>
</organism>
<dbReference type="GO" id="GO:0004134">
    <property type="term" value="F:4-alpha-glucanotransferase activity"/>
    <property type="evidence" value="ECO:0007669"/>
    <property type="project" value="UniProtKB-EC"/>
</dbReference>
<evidence type="ECO:0000256" key="8">
    <source>
        <dbReference type="ARBA" id="ARBA00031423"/>
    </source>
</evidence>
<dbReference type="EC" id="2.4.1.25" evidence="3 10"/>
<protein>
    <recommendedName>
        <fullName evidence="4 10">4-alpha-glucanotransferase</fullName>
        <ecNumber evidence="3 10">2.4.1.25</ecNumber>
    </recommendedName>
    <alternativeName>
        <fullName evidence="8 10">Amylomaltase</fullName>
    </alternativeName>
    <alternativeName>
        <fullName evidence="9 10">Disproportionating enzyme</fullName>
    </alternativeName>
</protein>
<dbReference type="GO" id="GO:0005975">
    <property type="term" value="P:carbohydrate metabolic process"/>
    <property type="evidence" value="ECO:0007669"/>
    <property type="project" value="InterPro"/>
</dbReference>
<keyword evidence="7 10" id="KW-0119">Carbohydrate metabolism</keyword>
<keyword evidence="12" id="KW-1185">Reference proteome</keyword>
<evidence type="ECO:0000256" key="2">
    <source>
        <dbReference type="ARBA" id="ARBA00005684"/>
    </source>
</evidence>
<dbReference type="PANTHER" id="PTHR32438:SF5">
    <property type="entry name" value="4-ALPHA-GLUCANOTRANSFERASE DPE1, CHLOROPLASTIC_AMYLOPLASTIC"/>
    <property type="match status" value="1"/>
</dbReference>
<sequence length="498" mass="57679">MKQRASGILMHLTALPSAFGIGDMGPYAYRFVDFLSKAKQRYWQILPLNPTEPAHDNSPYYSISAFAGNPLLISPELLVKEGLLPTAVLKSLPDFPKKHVLFRAVIAHKEKLFNHAYKRFKTRTNQDGYERFCRQNADWLNDFVLFKALRFYFKGGSWRTWTAKIRDREPKALTWAAEKLHDRIEKEKFLQYVFAEQWRMLKAYCNRKGIHIIGDIPIYMPYESADLWVHPELFKLDTEKRPVAVAGVPPDYFSATGQLWGHPVYRWNMLKKTGYAWWVKRIEHNLALFDVVRIDHFRGLVAYWEVPAGEKTAVNGTWVQAPAVDFFNALSRRFPCLSIIAEDLGTITADVREVMRQFDLPGMKLLVFGFGDDFPTGAFLPHNFVKNCVVYTGTHDNNTIRGWFENEVTPQVKQRLFTYLGRRVAVDELAWEMIRLLMMSVADKVIIPIQDILGLGEDARMNRPASNTGNWQWRLTPELLTTASFIKLLEMTEIYQRA</sequence>
<evidence type="ECO:0000256" key="10">
    <source>
        <dbReference type="RuleBase" id="RU361207"/>
    </source>
</evidence>
<dbReference type="Pfam" id="PF02446">
    <property type="entry name" value="Glyco_hydro_77"/>
    <property type="match status" value="1"/>
</dbReference>
<comment type="similarity">
    <text evidence="2 10">Belongs to the disproportionating enzyme family.</text>
</comment>
<dbReference type="InterPro" id="IPR017853">
    <property type="entry name" value="GH"/>
</dbReference>